<gene>
    <name evidence="1" type="ORF">OXPF_22660</name>
</gene>
<dbReference type="Pfam" id="PF11553">
    <property type="entry name" value="DUF3231"/>
    <property type="match status" value="2"/>
</dbReference>
<dbReference type="AlphaFoldDB" id="A0A0P8W7T3"/>
<evidence type="ECO:0000313" key="1">
    <source>
        <dbReference type="EMBL" id="KPU44099.1"/>
    </source>
</evidence>
<comment type="caution">
    <text evidence="1">The sequence shown here is derived from an EMBL/GenBank/DDBJ whole genome shotgun (WGS) entry which is preliminary data.</text>
</comment>
<dbReference type="RefSeq" id="WP_054875297.1">
    <property type="nucleotide sequence ID" value="NZ_LKET01000032.1"/>
</dbReference>
<organism evidence="1 2">
    <name type="scientific">Oxobacter pfennigii</name>
    <dbReference type="NCBI Taxonomy" id="36849"/>
    <lineage>
        <taxon>Bacteria</taxon>
        <taxon>Bacillati</taxon>
        <taxon>Bacillota</taxon>
        <taxon>Clostridia</taxon>
        <taxon>Eubacteriales</taxon>
        <taxon>Clostridiaceae</taxon>
        <taxon>Oxobacter</taxon>
    </lineage>
</organism>
<dbReference type="InterPro" id="IPR021617">
    <property type="entry name" value="DUF3231"/>
</dbReference>
<protein>
    <recommendedName>
        <fullName evidence="3">DUF3231 family protein</fullName>
    </recommendedName>
</protein>
<accession>A0A0P8W7T3</accession>
<dbReference type="Gene3D" id="1.20.1260.10">
    <property type="match status" value="2"/>
</dbReference>
<evidence type="ECO:0000313" key="2">
    <source>
        <dbReference type="Proteomes" id="UP000050326"/>
    </source>
</evidence>
<reference evidence="1 2" key="1">
    <citation type="submission" date="2015-09" db="EMBL/GenBank/DDBJ databases">
        <title>Genome sequence of Oxobacter pfennigii DSM 3222.</title>
        <authorList>
            <person name="Poehlein A."/>
            <person name="Bengelsdorf F.R."/>
            <person name="Schiel-Bengelsdorf B."/>
            <person name="Duerre P."/>
            <person name="Daniel R."/>
        </authorList>
    </citation>
    <scope>NUCLEOTIDE SEQUENCE [LARGE SCALE GENOMIC DNA]</scope>
    <source>
        <strain evidence="1 2">DSM 3222</strain>
    </source>
</reference>
<proteinExistence type="predicted"/>
<dbReference type="STRING" id="36849.OXPF_22660"/>
<sequence>MKNKTEIDLIVSEVSGLWNTYISDTMALCMLKHFMSRLKDEEILSVLKHAVDISNGHIQVITDQFNKEGFPIPDGFGDNDVDINAPRLYTDPFYIFYLVNMGQIGMNAYTLILNHIARPDMRDFFSNCIGESAELFNEAVDLLQQQGLYIKAPRLEFSKSIDYIGKQNIHSDGFLGQKRTLLGGEITSVFASLRYNIIGKGLITGFAQVARSKKVSDYFYRGRDLANKKIKILTNILIEDDIPIPSTSDSFVTDSTIAPFSDKLMLNHISMLYAAKISQDGMSLPTVMRHDLQSYYIGSIAEVSKYAEDGLDILIENKWMEQPPQIIKSENLVKS</sequence>
<dbReference type="EMBL" id="LKET01000032">
    <property type="protein sequence ID" value="KPU44099.1"/>
    <property type="molecule type" value="Genomic_DNA"/>
</dbReference>
<name>A0A0P8W7T3_9CLOT</name>
<dbReference type="Proteomes" id="UP000050326">
    <property type="component" value="Unassembled WGS sequence"/>
</dbReference>
<dbReference type="PATRIC" id="fig|36849.3.peg.2388"/>
<dbReference type="OrthoDB" id="1675670at2"/>
<dbReference type="InterPro" id="IPR012347">
    <property type="entry name" value="Ferritin-like"/>
</dbReference>
<keyword evidence="2" id="KW-1185">Reference proteome</keyword>
<evidence type="ECO:0008006" key="3">
    <source>
        <dbReference type="Google" id="ProtNLM"/>
    </source>
</evidence>